<evidence type="ECO:0000259" key="1">
    <source>
        <dbReference type="PROSITE" id="PS50011"/>
    </source>
</evidence>
<feature type="domain" description="Protein kinase" evidence="1">
    <location>
        <begin position="1"/>
        <end position="63"/>
    </location>
</feature>
<dbReference type="Gene3D" id="1.10.510.10">
    <property type="entry name" value="Transferase(Phosphotransferase) domain 1"/>
    <property type="match status" value="1"/>
</dbReference>
<name>A0A7K0CAY9_9ACTN</name>
<dbReference type="Proteomes" id="UP000466345">
    <property type="component" value="Unassembled WGS sequence"/>
</dbReference>
<dbReference type="AlphaFoldDB" id="A0A7K0CAY9"/>
<dbReference type="InterPro" id="IPR000719">
    <property type="entry name" value="Prot_kinase_dom"/>
</dbReference>
<reference evidence="2 3" key="1">
    <citation type="submission" date="2019-10" db="EMBL/GenBank/DDBJ databases">
        <title>Streptomyces smaragdinus sp. nov. and Streptomyces fabii sp. nov., isolated from the gut of fungus growing-termite Macrotermes natalensis.</title>
        <authorList>
            <person name="Schwitalla J."/>
            <person name="Benndorf R."/>
            <person name="Martin K."/>
            <person name="De Beer W."/>
            <person name="Kaster A.-K."/>
            <person name="Vollmers J."/>
            <person name="Poulsen M."/>
            <person name="Beemelmanns C."/>
        </authorList>
    </citation>
    <scope>NUCLEOTIDE SEQUENCE [LARGE SCALE GENOMIC DNA]</scope>
    <source>
        <strain evidence="2 3">RB5</strain>
    </source>
</reference>
<dbReference type="EMBL" id="WEGJ01000002">
    <property type="protein sequence ID" value="MQY10578.1"/>
    <property type="molecule type" value="Genomic_DNA"/>
</dbReference>
<organism evidence="2 3">
    <name type="scientific">Streptomyces smaragdinus</name>
    <dbReference type="NCBI Taxonomy" id="2585196"/>
    <lineage>
        <taxon>Bacteria</taxon>
        <taxon>Bacillati</taxon>
        <taxon>Actinomycetota</taxon>
        <taxon>Actinomycetes</taxon>
        <taxon>Kitasatosporales</taxon>
        <taxon>Streptomycetaceae</taxon>
        <taxon>Streptomyces</taxon>
    </lineage>
</organism>
<sequence>MPLLEDGTIDRFDWYTMPHCNGGSFRPLLARTGADTATGLRVTADVAAGLDTVYQRGIVHRDV</sequence>
<dbReference type="GO" id="GO:0004672">
    <property type="term" value="F:protein kinase activity"/>
    <property type="evidence" value="ECO:0007669"/>
    <property type="project" value="InterPro"/>
</dbReference>
<evidence type="ECO:0000313" key="2">
    <source>
        <dbReference type="EMBL" id="MQY10578.1"/>
    </source>
</evidence>
<keyword evidence="3" id="KW-1185">Reference proteome</keyword>
<protein>
    <recommendedName>
        <fullName evidence="1">Protein kinase domain-containing protein</fullName>
    </recommendedName>
</protein>
<proteinExistence type="predicted"/>
<dbReference type="GO" id="GO:0005524">
    <property type="term" value="F:ATP binding"/>
    <property type="evidence" value="ECO:0007669"/>
    <property type="project" value="InterPro"/>
</dbReference>
<accession>A0A7K0CAY9</accession>
<dbReference type="SUPFAM" id="SSF56112">
    <property type="entry name" value="Protein kinase-like (PK-like)"/>
    <property type="match status" value="1"/>
</dbReference>
<gene>
    <name evidence="2" type="ORF">SRB5_06890</name>
</gene>
<evidence type="ECO:0000313" key="3">
    <source>
        <dbReference type="Proteomes" id="UP000466345"/>
    </source>
</evidence>
<comment type="caution">
    <text evidence="2">The sequence shown here is derived from an EMBL/GenBank/DDBJ whole genome shotgun (WGS) entry which is preliminary data.</text>
</comment>
<dbReference type="PROSITE" id="PS50011">
    <property type="entry name" value="PROTEIN_KINASE_DOM"/>
    <property type="match status" value="1"/>
</dbReference>
<dbReference type="OrthoDB" id="4570074at2"/>
<dbReference type="InterPro" id="IPR011009">
    <property type="entry name" value="Kinase-like_dom_sf"/>
</dbReference>
<dbReference type="RefSeq" id="WP_153449956.1">
    <property type="nucleotide sequence ID" value="NZ_WEGJ01000002.1"/>
</dbReference>